<dbReference type="GO" id="GO:0000245">
    <property type="term" value="P:spliceosomal complex assembly"/>
    <property type="evidence" value="ECO:0007669"/>
    <property type="project" value="TreeGrafter"/>
</dbReference>
<evidence type="ECO:0000259" key="11">
    <source>
        <dbReference type="PROSITE" id="PS50011"/>
    </source>
</evidence>
<dbReference type="FunFam" id="1.10.510.10:FF:000642">
    <property type="entry name" value="Serine/threonine-protein kinase srpk2"/>
    <property type="match status" value="1"/>
</dbReference>
<sequence length="1043" mass="115928">MARRFLTGYITVKARPRQDHSISFRAWRDGDTDVDKCRAQCGLAACPNSNTCPCLCLNLSLYKELPAEEFSDTWATTMVVSSPVTAKSQPPATADRGGNMSTDCLTGQPDRNANVDLGPTICNKERNQNMTGLDLSLRNSKSLADLLDPPPSAASVSNFELNNSDWDSNSSLTLSASALSTGPAEDDVLPPLGSLHLTIPFTRYSQDFSMAIKQVFCWVASIKWVQSAVMQLNKIYDPSSPERRLEDEKMQHIGSRAKREPISFYRSLLSVVYAVALTNESKRTEPHYDEEEEEEEEILGSDDDEQEDPRDYCKGGYHPVKIGDLLNSRYHIVRKLGWGHFSTVWLSWDIQSKRFVALKVVKSAQHYTETAIDEIKLLKCVREADEADPHREKAVQLLDDFKISGVNGTHVCMVFEVLGNNLLKLIIRSNYQGIPLHNVKLIIKQVLEGLDYLHTKCKIIHTDIKPENILMCVDDVHIRKLAADAIEFQRMGLKLPGSAVSTAPKEKPQDFSKMSKNKKKKMKKKQKKQEQLIQIQLQQLEELDREKGSDKATNEGSDHIETSPSLNSLQRMDTENALPSQDVRTNGSGGAGDHPTKLVNGQHSENASSNEKNKVFLSFLDKPCSEQIQEGQENKVNDIKKGLESTALANSTNNAIQNDEEEEEEQDNDSSNLNKSSGSESHAAGIARLNVTGENSHVVETNNATAEGSADSSLPQSSTNLTSNAVVPPSEPLCNGHSQQETHTRHPTDGVTKNLASTGKQESGSPEDPASPGFQLEAEQVSTPPAGNGAQANAEQCWENSTRLVNSVSLDLESCDGEVEDMQTDGVSEEVVSSTRKPDPVHEICDVFPVKIADLGNACWTYHQFTEDIQTRQYRCLEVLIGAGYDTPADIWSTACMAFELATGDYLFEPHSGEDYTRDEDHLAHIIELVGPIPRHIALCGKYSREFFNRRGELRHISKLKPWGLVDVLTEKYEWSEKDARDFSDFLLPMLAFDPSERATAAECLKHPWLVGMGYSNEGFARRRLVFDSTELSENVHEIPICT</sequence>
<feature type="compositionally biased region" description="Polar residues" evidence="10">
    <location>
        <begin position="599"/>
        <end position="610"/>
    </location>
</feature>
<keyword evidence="2" id="KW-0723">Serine/threonine-protein kinase</keyword>
<feature type="region of interest" description="Disordered" evidence="10">
    <location>
        <begin position="645"/>
        <end position="682"/>
    </location>
</feature>
<feature type="compositionally biased region" description="Polar residues" evidence="10">
    <location>
        <begin position="99"/>
        <end position="111"/>
    </location>
</feature>
<feature type="compositionally biased region" description="Basic and acidic residues" evidence="10">
    <location>
        <begin position="542"/>
        <end position="561"/>
    </location>
</feature>
<gene>
    <name evidence="12" type="ORF">RRG08_065571</name>
</gene>
<feature type="binding site" evidence="9">
    <location>
        <position position="359"/>
    </location>
    <ligand>
        <name>ATP</name>
        <dbReference type="ChEBI" id="CHEBI:30616"/>
    </ligand>
</feature>
<feature type="region of interest" description="Disordered" evidence="10">
    <location>
        <begin position="705"/>
        <end position="773"/>
    </location>
</feature>
<dbReference type="GO" id="GO:0004674">
    <property type="term" value="F:protein serine/threonine kinase activity"/>
    <property type="evidence" value="ECO:0007669"/>
    <property type="project" value="UniProtKB-KW"/>
</dbReference>
<feature type="compositionally biased region" description="Acidic residues" evidence="10">
    <location>
        <begin position="658"/>
        <end position="668"/>
    </location>
</feature>
<feature type="compositionally biased region" description="Acidic residues" evidence="10">
    <location>
        <begin position="288"/>
        <end position="308"/>
    </location>
</feature>
<dbReference type="GO" id="GO:0050684">
    <property type="term" value="P:regulation of mRNA processing"/>
    <property type="evidence" value="ECO:0007669"/>
    <property type="project" value="TreeGrafter"/>
</dbReference>
<dbReference type="GO" id="GO:0005524">
    <property type="term" value="F:ATP binding"/>
    <property type="evidence" value="ECO:0007669"/>
    <property type="project" value="UniProtKB-UniRule"/>
</dbReference>
<evidence type="ECO:0000256" key="2">
    <source>
        <dbReference type="ARBA" id="ARBA00022527"/>
    </source>
</evidence>
<dbReference type="FunFam" id="3.30.200.20:FF:000163">
    <property type="entry name" value="SRSF protein kinase 2 isoform X1"/>
    <property type="match status" value="1"/>
</dbReference>
<feature type="region of interest" description="Disordered" evidence="10">
    <location>
        <begin position="498"/>
        <end position="611"/>
    </location>
</feature>
<keyword evidence="13" id="KW-1185">Reference proteome</keyword>
<accession>A0AAE0YNM2</accession>
<dbReference type="Pfam" id="PF00069">
    <property type="entry name" value="Pkinase"/>
    <property type="match status" value="2"/>
</dbReference>
<dbReference type="Gene3D" id="3.30.200.20">
    <property type="entry name" value="Phosphorylase Kinase, domain 1"/>
    <property type="match status" value="1"/>
</dbReference>
<comment type="catalytic activity">
    <reaction evidence="7">
        <text>L-threonyl-[protein] + ATP = O-phospho-L-threonyl-[protein] + ADP + H(+)</text>
        <dbReference type="Rhea" id="RHEA:46608"/>
        <dbReference type="Rhea" id="RHEA-COMP:11060"/>
        <dbReference type="Rhea" id="RHEA-COMP:11605"/>
        <dbReference type="ChEBI" id="CHEBI:15378"/>
        <dbReference type="ChEBI" id="CHEBI:30013"/>
        <dbReference type="ChEBI" id="CHEBI:30616"/>
        <dbReference type="ChEBI" id="CHEBI:61977"/>
        <dbReference type="ChEBI" id="CHEBI:456216"/>
        <dbReference type="EC" id="2.7.11.1"/>
    </reaction>
</comment>
<reference evidence="12" key="1">
    <citation type="journal article" date="2023" name="G3 (Bethesda)">
        <title>A reference genome for the long-term kleptoplast-retaining sea slug Elysia crispata morphotype clarki.</title>
        <authorList>
            <person name="Eastman K.E."/>
            <person name="Pendleton A.L."/>
            <person name="Shaikh M.A."/>
            <person name="Suttiyut T."/>
            <person name="Ogas R."/>
            <person name="Tomko P."/>
            <person name="Gavelis G."/>
            <person name="Widhalm J.R."/>
            <person name="Wisecaver J.H."/>
        </authorList>
    </citation>
    <scope>NUCLEOTIDE SEQUENCE</scope>
    <source>
        <strain evidence="12">ECLA1</strain>
    </source>
</reference>
<dbReference type="FunFam" id="1.10.510.10:FF:000275">
    <property type="entry name" value="SRSF protein kinase 2 isoform X3"/>
    <property type="match status" value="1"/>
</dbReference>
<dbReference type="PANTHER" id="PTHR47634:SF9">
    <property type="entry name" value="PROTEIN KINASE DOMAIN-CONTAINING PROTEIN-RELATED"/>
    <property type="match status" value="1"/>
</dbReference>
<dbReference type="PROSITE" id="PS00107">
    <property type="entry name" value="PROTEIN_KINASE_ATP"/>
    <property type="match status" value="1"/>
</dbReference>
<feature type="compositionally biased region" description="Low complexity" evidence="10">
    <location>
        <begin position="669"/>
        <end position="681"/>
    </location>
</feature>
<dbReference type="EC" id="2.7.11.1" evidence="1"/>
<dbReference type="SUPFAM" id="SSF56112">
    <property type="entry name" value="Protein kinase-like (PK-like)"/>
    <property type="match status" value="1"/>
</dbReference>
<dbReference type="InterPro" id="IPR017441">
    <property type="entry name" value="Protein_kinase_ATP_BS"/>
</dbReference>
<dbReference type="EMBL" id="JAWDGP010005809">
    <property type="protein sequence ID" value="KAK3751662.1"/>
    <property type="molecule type" value="Genomic_DNA"/>
</dbReference>
<evidence type="ECO:0000256" key="6">
    <source>
        <dbReference type="ARBA" id="ARBA00022840"/>
    </source>
</evidence>
<comment type="caution">
    <text evidence="12">The sequence shown here is derived from an EMBL/GenBank/DDBJ whole genome shotgun (WGS) entry which is preliminary data.</text>
</comment>
<dbReference type="Gene3D" id="1.10.510.10">
    <property type="entry name" value="Transferase(Phosphotransferase) domain 1"/>
    <property type="match status" value="2"/>
</dbReference>
<dbReference type="GO" id="GO:0005634">
    <property type="term" value="C:nucleus"/>
    <property type="evidence" value="ECO:0007669"/>
    <property type="project" value="TreeGrafter"/>
</dbReference>
<comment type="catalytic activity">
    <reaction evidence="8">
        <text>L-seryl-[protein] + ATP = O-phospho-L-seryl-[protein] + ADP + H(+)</text>
        <dbReference type="Rhea" id="RHEA:17989"/>
        <dbReference type="Rhea" id="RHEA-COMP:9863"/>
        <dbReference type="Rhea" id="RHEA-COMP:11604"/>
        <dbReference type="ChEBI" id="CHEBI:15378"/>
        <dbReference type="ChEBI" id="CHEBI:29999"/>
        <dbReference type="ChEBI" id="CHEBI:30616"/>
        <dbReference type="ChEBI" id="CHEBI:83421"/>
        <dbReference type="ChEBI" id="CHEBI:456216"/>
        <dbReference type="EC" id="2.7.11.1"/>
    </reaction>
</comment>
<evidence type="ECO:0000256" key="1">
    <source>
        <dbReference type="ARBA" id="ARBA00012513"/>
    </source>
</evidence>
<dbReference type="SMART" id="SM00220">
    <property type="entry name" value="S_TKc"/>
    <property type="match status" value="1"/>
</dbReference>
<feature type="domain" description="Protein kinase" evidence="11">
    <location>
        <begin position="330"/>
        <end position="1010"/>
    </location>
</feature>
<feature type="compositionally biased region" description="Low complexity" evidence="10">
    <location>
        <begin position="531"/>
        <end position="540"/>
    </location>
</feature>
<evidence type="ECO:0000313" key="13">
    <source>
        <dbReference type="Proteomes" id="UP001283361"/>
    </source>
</evidence>
<dbReference type="PANTHER" id="PTHR47634">
    <property type="entry name" value="PROTEIN KINASE DOMAIN-CONTAINING PROTEIN-RELATED"/>
    <property type="match status" value="1"/>
</dbReference>
<evidence type="ECO:0000313" key="12">
    <source>
        <dbReference type="EMBL" id="KAK3751662.1"/>
    </source>
</evidence>
<evidence type="ECO:0000256" key="4">
    <source>
        <dbReference type="ARBA" id="ARBA00022741"/>
    </source>
</evidence>
<feature type="compositionally biased region" description="Polar residues" evidence="10">
    <location>
        <begin position="647"/>
        <end position="656"/>
    </location>
</feature>
<feature type="compositionally biased region" description="Polar residues" evidence="10">
    <location>
        <begin position="562"/>
        <end position="586"/>
    </location>
</feature>
<proteinExistence type="predicted"/>
<dbReference type="PROSITE" id="PS00108">
    <property type="entry name" value="PROTEIN_KINASE_ST"/>
    <property type="match status" value="1"/>
</dbReference>
<dbReference type="PROSITE" id="PS50011">
    <property type="entry name" value="PROTEIN_KINASE_DOM"/>
    <property type="match status" value="1"/>
</dbReference>
<evidence type="ECO:0000256" key="3">
    <source>
        <dbReference type="ARBA" id="ARBA00022679"/>
    </source>
</evidence>
<keyword evidence="4 9" id="KW-0547">Nucleotide-binding</keyword>
<evidence type="ECO:0000256" key="10">
    <source>
        <dbReference type="SAM" id="MobiDB-lite"/>
    </source>
</evidence>
<name>A0AAE0YNM2_9GAST</name>
<evidence type="ECO:0000256" key="7">
    <source>
        <dbReference type="ARBA" id="ARBA00047899"/>
    </source>
</evidence>
<feature type="region of interest" description="Disordered" evidence="10">
    <location>
        <begin position="283"/>
        <end position="313"/>
    </location>
</feature>
<keyword evidence="6 9" id="KW-0067">ATP-binding</keyword>
<feature type="compositionally biased region" description="Basic residues" evidence="10">
    <location>
        <begin position="515"/>
        <end position="527"/>
    </location>
</feature>
<organism evidence="12 13">
    <name type="scientific">Elysia crispata</name>
    <name type="common">lettuce slug</name>
    <dbReference type="NCBI Taxonomy" id="231223"/>
    <lineage>
        <taxon>Eukaryota</taxon>
        <taxon>Metazoa</taxon>
        <taxon>Spiralia</taxon>
        <taxon>Lophotrochozoa</taxon>
        <taxon>Mollusca</taxon>
        <taxon>Gastropoda</taxon>
        <taxon>Heterobranchia</taxon>
        <taxon>Euthyneura</taxon>
        <taxon>Panpulmonata</taxon>
        <taxon>Sacoglossa</taxon>
        <taxon>Placobranchoidea</taxon>
        <taxon>Plakobranchidae</taxon>
        <taxon>Elysia</taxon>
    </lineage>
</organism>
<feature type="compositionally biased region" description="Polar residues" evidence="10">
    <location>
        <begin position="705"/>
        <end position="725"/>
    </location>
</feature>
<feature type="compositionally biased region" description="Polar residues" evidence="10">
    <location>
        <begin position="754"/>
        <end position="764"/>
    </location>
</feature>
<evidence type="ECO:0000256" key="9">
    <source>
        <dbReference type="PROSITE-ProRule" id="PRU10141"/>
    </source>
</evidence>
<keyword evidence="3" id="KW-0808">Transferase</keyword>
<dbReference type="InterPro" id="IPR008271">
    <property type="entry name" value="Ser/Thr_kinase_AS"/>
</dbReference>
<protein>
    <recommendedName>
        <fullName evidence="1">non-specific serine/threonine protein kinase</fullName>
        <ecNumber evidence="1">2.7.11.1</ecNumber>
    </recommendedName>
</protein>
<evidence type="ECO:0000256" key="5">
    <source>
        <dbReference type="ARBA" id="ARBA00022777"/>
    </source>
</evidence>
<dbReference type="AlphaFoldDB" id="A0AAE0YNM2"/>
<dbReference type="GO" id="GO:0005737">
    <property type="term" value="C:cytoplasm"/>
    <property type="evidence" value="ECO:0007669"/>
    <property type="project" value="TreeGrafter"/>
</dbReference>
<dbReference type="InterPro" id="IPR051334">
    <property type="entry name" value="SRPK"/>
</dbReference>
<dbReference type="Proteomes" id="UP001283361">
    <property type="component" value="Unassembled WGS sequence"/>
</dbReference>
<dbReference type="InterPro" id="IPR000719">
    <property type="entry name" value="Prot_kinase_dom"/>
</dbReference>
<feature type="region of interest" description="Disordered" evidence="10">
    <location>
        <begin position="85"/>
        <end position="123"/>
    </location>
</feature>
<dbReference type="InterPro" id="IPR011009">
    <property type="entry name" value="Kinase-like_dom_sf"/>
</dbReference>
<evidence type="ECO:0000256" key="8">
    <source>
        <dbReference type="ARBA" id="ARBA00048679"/>
    </source>
</evidence>
<keyword evidence="5" id="KW-0418">Kinase</keyword>